<reference evidence="1 2" key="1">
    <citation type="submission" date="2020-08" db="EMBL/GenBank/DDBJ databases">
        <title>Genomic Encyclopedia of Type Strains, Phase IV (KMG-IV): sequencing the most valuable type-strain genomes for metagenomic binning, comparative biology and taxonomic classification.</title>
        <authorList>
            <person name="Goeker M."/>
        </authorList>
    </citation>
    <scope>NUCLEOTIDE SEQUENCE [LARGE SCALE GENOMIC DNA]</scope>
    <source>
        <strain evidence="1 2">DSM 101535</strain>
    </source>
</reference>
<dbReference type="Proteomes" id="UP000560131">
    <property type="component" value="Unassembled WGS sequence"/>
</dbReference>
<proteinExistence type="predicted"/>
<accession>A0ABR6N905</accession>
<keyword evidence="2" id="KW-1185">Reference proteome</keyword>
<dbReference type="EMBL" id="JACIJN010000008">
    <property type="protein sequence ID" value="MBB5726536.1"/>
    <property type="molecule type" value="Genomic_DNA"/>
</dbReference>
<organism evidence="1 2">
    <name type="scientific">Sphingomonas endophytica</name>
    <dbReference type="NCBI Taxonomy" id="869719"/>
    <lineage>
        <taxon>Bacteria</taxon>
        <taxon>Pseudomonadati</taxon>
        <taxon>Pseudomonadota</taxon>
        <taxon>Alphaproteobacteria</taxon>
        <taxon>Sphingomonadales</taxon>
        <taxon>Sphingomonadaceae</taxon>
        <taxon>Sphingomonas</taxon>
    </lineage>
</organism>
<name>A0ABR6N905_9SPHN</name>
<sequence>MKRPPDAATLVTLTGFHINKPRQVLNALQP</sequence>
<evidence type="ECO:0000313" key="2">
    <source>
        <dbReference type="Proteomes" id="UP000560131"/>
    </source>
</evidence>
<comment type="caution">
    <text evidence="1">The sequence shown here is derived from an EMBL/GenBank/DDBJ whole genome shotgun (WGS) entry which is preliminary data.</text>
</comment>
<protein>
    <submittedName>
        <fullName evidence="1">Uncharacterized protein</fullName>
    </submittedName>
</protein>
<gene>
    <name evidence="1" type="ORF">FHS97_002479</name>
</gene>
<evidence type="ECO:0000313" key="1">
    <source>
        <dbReference type="EMBL" id="MBB5726536.1"/>
    </source>
</evidence>